<organism evidence="3 4">
    <name type="scientific">Nocardioides simplex</name>
    <name type="common">Arthrobacter simplex</name>
    <dbReference type="NCBI Taxonomy" id="2045"/>
    <lineage>
        <taxon>Bacteria</taxon>
        <taxon>Bacillati</taxon>
        <taxon>Actinomycetota</taxon>
        <taxon>Actinomycetes</taxon>
        <taxon>Propionibacteriales</taxon>
        <taxon>Nocardioidaceae</taxon>
        <taxon>Pimelobacter</taxon>
    </lineage>
</organism>
<dbReference type="PROSITE" id="PS51635">
    <property type="entry name" value="PNPLA"/>
    <property type="match status" value="1"/>
</dbReference>
<dbReference type="eggNOG" id="COG1752">
    <property type="taxonomic scope" value="Bacteria"/>
</dbReference>
<dbReference type="GO" id="GO:0016042">
    <property type="term" value="P:lipid catabolic process"/>
    <property type="evidence" value="ECO:0007669"/>
    <property type="project" value="UniProtKB-UniRule"/>
</dbReference>
<proteinExistence type="predicted"/>
<protein>
    <submittedName>
        <fullName evidence="3">UPF0028 protein YchK</fullName>
    </submittedName>
</protein>
<dbReference type="EMBL" id="CP009896">
    <property type="protein sequence ID" value="AIY16249.1"/>
    <property type="molecule type" value="Genomic_DNA"/>
</dbReference>
<keyword evidence="1" id="KW-0443">Lipid metabolism</keyword>
<evidence type="ECO:0000256" key="1">
    <source>
        <dbReference type="PROSITE-ProRule" id="PRU01161"/>
    </source>
</evidence>
<dbReference type="InterPro" id="IPR002641">
    <property type="entry name" value="PNPLA_dom"/>
</dbReference>
<feature type="active site" description="Proton acceptor" evidence="1">
    <location>
        <position position="153"/>
    </location>
</feature>
<feature type="short sequence motif" description="GXSXG" evidence="1">
    <location>
        <begin position="37"/>
        <end position="41"/>
    </location>
</feature>
<name>A0A0A1DG23_NOCSI</name>
<evidence type="ECO:0000256" key="2">
    <source>
        <dbReference type="SAM" id="MobiDB-lite"/>
    </source>
</evidence>
<evidence type="ECO:0000313" key="4">
    <source>
        <dbReference type="Proteomes" id="UP000030300"/>
    </source>
</evidence>
<dbReference type="OrthoDB" id="5290098at2"/>
<dbReference type="STRING" id="2045.KR76_04800"/>
<dbReference type="InterPro" id="IPR050301">
    <property type="entry name" value="NTE"/>
</dbReference>
<keyword evidence="4" id="KW-1185">Reference proteome</keyword>
<accession>A0A0A1DG23</accession>
<dbReference type="RefSeq" id="WP_038677015.1">
    <property type="nucleotide sequence ID" value="NZ_BJMC01000004.1"/>
</dbReference>
<dbReference type="GeneID" id="96608273"/>
<evidence type="ECO:0000313" key="3">
    <source>
        <dbReference type="EMBL" id="AIY16249.1"/>
    </source>
</evidence>
<dbReference type="Gene3D" id="3.40.1090.10">
    <property type="entry name" value="Cytosolic phospholipase A2 catalytic domain"/>
    <property type="match status" value="2"/>
</dbReference>
<feature type="short sequence motif" description="DGA/G" evidence="1">
    <location>
        <begin position="153"/>
        <end position="155"/>
    </location>
</feature>
<feature type="compositionally biased region" description="Low complexity" evidence="2">
    <location>
        <begin position="231"/>
        <end position="246"/>
    </location>
</feature>
<keyword evidence="1" id="KW-0378">Hydrolase</keyword>
<comment type="caution">
    <text evidence="1">Lacks conserved residue(s) required for the propagation of feature annotation.</text>
</comment>
<dbReference type="PANTHER" id="PTHR14226">
    <property type="entry name" value="NEUROPATHY TARGET ESTERASE/SWISS CHEESE D.MELANOGASTER"/>
    <property type="match status" value="1"/>
</dbReference>
<dbReference type="InterPro" id="IPR016035">
    <property type="entry name" value="Acyl_Trfase/lysoPLipase"/>
</dbReference>
<dbReference type="Pfam" id="PF01734">
    <property type="entry name" value="Patatin"/>
    <property type="match status" value="1"/>
</dbReference>
<gene>
    <name evidence="3" type="ORF">KR76_04800</name>
</gene>
<dbReference type="PANTHER" id="PTHR14226:SF76">
    <property type="entry name" value="NTE FAMILY PROTEIN RSSA"/>
    <property type="match status" value="1"/>
</dbReference>
<sequence>MARIALVLGSGGARGYAHLGAVQELRERGHEIVAVSGTSMGAVVGGLVAAGKDEEFATWASTLTQRRVVRLADPTWSGGGAATAERLMAALDDIVGEVLIEDLPIPFTAVATDLAARREVWFQRGPLIPAIRASIAIPGLFTPAVVDGRVLVDGGLLNPLPLDPTAAAAADFTLAVSLQGPREPHEPASPARGFSVRTAEWATEWATELRRRFRRGDLGPDAGDDLADVVPIGSPEAPAEAPAESPGRPDVRTSEVVALSFDAMQSLITRYRLAALPPDVLVTIPLGAARTLDFHRATELLELGRTLTATALDAAGR</sequence>
<dbReference type="SUPFAM" id="SSF52151">
    <property type="entry name" value="FabD/lysophospholipase-like"/>
    <property type="match status" value="1"/>
</dbReference>
<dbReference type="HOGENOM" id="CLU_047251_2_1_11"/>
<dbReference type="Proteomes" id="UP000030300">
    <property type="component" value="Chromosome"/>
</dbReference>
<feature type="active site" description="Nucleophile" evidence="1">
    <location>
        <position position="39"/>
    </location>
</feature>
<dbReference type="AlphaFoldDB" id="A0A0A1DG23"/>
<keyword evidence="1" id="KW-0442">Lipid degradation</keyword>
<dbReference type="GO" id="GO:0016787">
    <property type="term" value="F:hydrolase activity"/>
    <property type="evidence" value="ECO:0007669"/>
    <property type="project" value="UniProtKB-UniRule"/>
</dbReference>
<dbReference type="KEGG" id="psim:KR76_04800"/>
<reference evidence="3 4" key="1">
    <citation type="journal article" date="2015" name="Genome Announc.">
        <title>Complete Genome Sequence of Steroid-Transforming Nocardioides simplex VKM Ac-2033D.</title>
        <authorList>
            <person name="Shtratnikova V.Y."/>
            <person name="Schelkunov M.I."/>
            <person name="Pekov Y.A."/>
            <person name="Fokina V.V."/>
            <person name="Logacheva M.D."/>
            <person name="Sokolov S.L."/>
            <person name="Bragin E.Y."/>
            <person name="Ashapkin V.V."/>
            <person name="Donova M.V."/>
        </authorList>
    </citation>
    <scope>NUCLEOTIDE SEQUENCE [LARGE SCALE GENOMIC DNA]</scope>
    <source>
        <strain evidence="3 4">VKM Ac-2033D</strain>
    </source>
</reference>
<feature type="region of interest" description="Disordered" evidence="2">
    <location>
        <begin position="231"/>
        <end position="251"/>
    </location>
</feature>